<proteinExistence type="predicted"/>
<feature type="region of interest" description="Disordered" evidence="1">
    <location>
        <begin position="211"/>
        <end position="235"/>
    </location>
</feature>
<dbReference type="Proteomes" id="UP000324222">
    <property type="component" value="Unassembled WGS sequence"/>
</dbReference>
<accession>A0A5B7DQC7</accession>
<evidence type="ECO:0000313" key="2">
    <source>
        <dbReference type="EMBL" id="MPC23126.1"/>
    </source>
</evidence>
<organism evidence="2 3">
    <name type="scientific">Portunus trituberculatus</name>
    <name type="common">Swimming crab</name>
    <name type="synonym">Neptunus trituberculatus</name>
    <dbReference type="NCBI Taxonomy" id="210409"/>
    <lineage>
        <taxon>Eukaryota</taxon>
        <taxon>Metazoa</taxon>
        <taxon>Ecdysozoa</taxon>
        <taxon>Arthropoda</taxon>
        <taxon>Crustacea</taxon>
        <taxon>Multicrustacea</taxon>
        <taxon>Malacostraca</taxon>
        <taxon>Eumalacostraca</taxon>
        <taxon>Eucarida</taxon>
        <taxon>Decapoda</taxon>
        <taxon>Pleocyemata</taxon>
        <taxon>Brachyura</taxon>
        <taxon>Eubrachyura</taxon>
        <taxon>Portunoidea</taxon>
        <taxon>Portunidae</taxon>
        <taxon>Portuninae</taxon>
        <taxon>Portunus</taxon>
    </lineage>
</organism>
<protein>
    <submittedName>
        <fullName evidence="2">Uncharacterized protein</fullName>
    </submittedName>
</protein>
<keyword evidence="3" id="KW-1185">Reference proteome</keyword>
<sequence>MKDRRVEVLMAKVTAASCGFSEAVSQAEPRHRQYWVVAALRHNKRKQMTSVLQPPHDQQAGKGPVEPRPCSKNIRNLQTIPEAELEVCEGRDAKGEMGRGGLRTAPAAAAAAAAADPATTLLNHYAAMMPQCHVPVRSPANHYDLICPTHAPCYMSPSPNQCASGHLPLPIRRRTSARNLTCHVAVGFAARTYSLLEVKVGQPRFSARSVQLAPVRPRTPRRHQSGPWTPQSDEE</sequence>
<dbReference type="AlphaFoldDB" id="A0A5B7DQC7"/>
<dbReference type="EMBL" id="VSRR010001170">
    <property type="protein sequence ID" value="MPC23126.1"/>
    <property type="molecule type" value="Genomic_DNA"/>
</dbReference>
<name>A0A5B7DQC7_PORTR</name>
<evidence type="ECO:0000256" key="1">
    <source>
        <dbReference type="SAM" id="MobiDB-lite"/>
    </source>
</evidence>
<gene>
    <name evidence="2" type="ORF">E2C01_016165</name>
</gene>
<evidence type="ECO:0000313" key="3">
    <source>
        <dbReference type="Proteomes" id="UP000324222"/>
    </source>
</evidence>
<feature type="region of interest" description="Disordered" evidence="1">
    <location>
        <begin position="46"/>
        <end position="68"/>
    </location>
</feature>
<comment type="caution">
    <text evidence="2">The sequence shown here is derived from an EMBL/GenBank/DDBJ whole genome shotgun (WGS) entry which is preliminary data.</text>
</comment>
<reference evidence="2 3" key="1">
    <citation type="submission" date="2019-05" db="EMBL/GenBank/DDBJ databases">
        <title>Another draft genome of Portunus trituberculatus and its Hox gene families provides insights of decapod evolution.</title>
        <authorList>
            <person name="Jeong J.-H."/>
            <person name="Song I."/>
            <person name="Kim S."/>
            <person name="Choi T."/>
            <person name="Kim D."/>
            <person name="Ryu S."/>
            <person name="Kim W."/>
        </authorList>
    </citation>
    <scope>NUCLEOTIDE SEQUENCE [LARGE SCALE GENOMIC DNA]</scope>
    <source>
        <tissue evidence="2">Muscle</tissue>
    </source>
</reference>
<feature type="compositionally biased region" description="Polar residues" evidence="1">
    <location>
        <begin position="226"/>
        <end position="235"/>
    </location>
</feature>